<keyword evidence="3" id="KW-1185">Reference proteome</keyword>
<evidence type="ECO:0008006" key="4">
    <source>
        <dbReference type="Google" id="ProtNLM"/>
    </source>
</evidence>
<protein>
    <recommendedName>
        <fullName evidence="4">Phosphatidate cytidylyltransferase</fullName>
    </recommendedName>
</protein>
<dbReference type="EMBL" id="BNAF01000009">
    <property type="protein sequence ID" value="GHE40789.1"/>
    <property type="molecule type" value="Genomic_DNA"/>
</dbReference>
<evidence type="ECO:0000313" key="2">
    <source>
        <dbReference type="EMBL" id="GHE40789.1"/>
    </source>
</evidence>
<dbReference type="PROSITE" id="PS51257">
    <property type="entry name" value="PROKAR_LIPOPROTEIN"/>
    <property type="match status" value="1"/>
</dbReference>
<dbReference type="RefSeq" id="WP_189627027.1">
    <property type="nucleotide sequence ID" value="NZ_BNAF01000009.1"/>
</dbReference>
<organism evidence="2 3">
    <name type="scientific">Sphingobacterium griseoflavum</name>
    <dbReference type="NCBI Taxonomy" id="1474952"/>
    <lineage>
        <taxon>Bacteria</taxon>
        <taxon>Pseudomonadati</taxon>
        <taxon>Bacteroidota</taxon>
        <taxon>Sphingobacteriia</taxon>
        <taxon>Sphingobacteriales</taxon>
        <taxon>Sphingobacteriaceae</taxon>
        <taxon>Sphingobacterium</taxon>
    </lineage>
</organism>
<keyword evidence="1" id="KW-0812">Transmembrane</keyword>
<comment type="caution">
    <text evidence="2">The sequence shown here is derived from an EMBL/GenBank/DDBJ whole genome shotgun (WGS) entry which is preliminary data.</text>
</comment>
<evidence type="ECO:0000313" key="3">
    <source>
        <dbReference type="Proteomes" id="UP000620550"/>
    </source>
</evidence>
<feature type="transmembrane region" description="Helical" evidence="1">
    <location>
        <begin position="30"/>
        <end position="50"/>
    </location>
</feature>
<evidence type="ECO:0000256" key="1">
    <source>
        <dbReference type="SAM" id="Phobius"/>
    </source>
</evidence>
<accession>A0ABQ3HW90</accession>
<keyword evidence="1" id="KW-0472">Membrane</keyword>
<proteinExistence type="predicted"/>
<sequence length="58" mass="6220">MKRFSYFTVFAMAITMLTSCEVIGGIFKAGVWSGIILVVLVVAVVVWIIAKIAGGGKR</sequence>
<name>A0ABQ3HW90_9SPHI</name>
<gene>
    <name evidence="2" type="ORF">GCM10017764_25080</name>
</gene>
<keyword evidence="1" id="KW-1133">Transmembrane helix</keyword>
<reference evidence="3" key="1">
    <citation type="journal article" date="2019" name="Int. J. Syst. Evol. Microbiol.">
        <title>The Global Catalogue of Microorganisms (GCM) 10K type strain sequencing project: providing services to taxonomists for standard genome sequencing and annotation.</title>
        <authorList>
            <consortium name="The Broad Institute Genomics Platform"/>
            <consortium name="The Broad Institute Genome Sequencing Center for Infectious Disease"/>
            <person name="Wu L."/>
            <person name="Ma J."/>
        </authorList>
    </citation>
    <scope>NUCLEOTIDE SEQUENCE [LARGE SCALE GENOMIC DNA]</scope>
    <source>
        <strain evidence="3">CGMCC 1.12966</strain>
    </source>
</reference>
<dbReference type="Proteomes" id="UP000620550">
    <property type="component" value="Unassembled WGS sequence"/>
</dbReference>